<organism evidence="2 3">
    <name type="scientific">candidate division WOR-1 bacterium RIFOXYB2_FULL_37_13</name>
    <dbReference type="NCBI Taxonomy" id="1802579"/>
    <lineage>
        <taxon>Bacteria</taxon>
        <taxon>Bacillati</taxon>
        <taxon>Saganbacteria</taxon>
    </lineage>
</organism>
<feature type="region of interest" description="Disordered" evidence="1">
    <location>
        <begin position="219"/>
        <end position="267"/>
    </location>
</feature>
<dbReference type="InterPro" id="IPR011990">
    <property type="entry name" value="TPR-like_helical_dom_sf"/>
</dbReference>
<evidence type="ECO:0000313" key="3">
    <source>
        <dbReference type="Proteomes" id="UP000178417"/>
    </source>
</evidence>
<comment type="caution">
    <text evidence="2">The sequence shown here is derived from an EMBL/GenBank/DDBJ whole genome shotgun (WGS) entry which is preliminary data.</text>
</comment>
<dbReference type="Gene3D" id="1.25.40.10">
    <property type="entry name" value="Tetratricopeptide repeat domain"/>
    <property type="match status" value="1"/>
</dbReference>
<name>A0A1F4SWB4_UNCSA</name>
<proteinExistence type="predicted"/>
<dbReference type="EMBL" id="MEUB01000007">
    <property type="protein sequence ID" value="OGC24722.1"/>
    <property type="molecule type" value="Genomic_DNA"/>
</dbReference>
<gene>
    <name evidence="2" type="ORF">A2310_04475</name>
</gene>
<evidence type="ECO:0000256" key="1">
    <source>
        <dbReference type="SAM" id="MobiDB-lite"/>
    </source>
</evidence>
<evidence type="ECO:0000313" key="2">
    <source>
        <dbReference type="EMBL" id="OGC24722.1"/>
    </source>
</evidence>
<protein>
    <submittedName>
        <fullName evidence="2">Uncharacterized protein</fullName>
    </submittedName>
</protein>
<feature type="compositionally biased region" description="Basic and acidic residues" evidence="1">
    <location>
        <begin position="240"/>
        <end position="256"/>
    </location>
</feature>
<accession>A0A1F4SWB4</accession>
<dbReference type="SUPFAM" id="SSF48452">
    <property type="entry name" value="TPR-like"/>
    <property type="match status" value="1"/>
</dbReference>
<reference evidence="2 3" key="1">
    <citation type="journal article" date="2016" name="Nat. Commun.">
        <title>Thousands of microbial genomes shed light on interconnected biogeochemical processes in an aquifer system.</title>
        <authorList>
            <person name="Anantharaman K."/>
            <person name="Brown C.T."/>
            <person name="Hug L.A."/>
            <person name="Sharon I."/>
            <person name="Castelle C.J."/>
            <person name="Probst A.J."/>
            <person name="Thomas B.C."/>
            <person name="Singh A."/>
            <person name="Wilkins M.J."/>
            <person name="Karaoz U."/>
            <person name="Brodie E.L."/>
            <person name="Williams K.H."/>
            <person name="Hubbard S.S."/>
            <person name="Banfield J.F."/>
        </authorList>
    </citation>
    <scope>NUCLEOTIDE SEQUENCE [LARGE SCALE GENOMIC DNA]</scope>
</reference>
<dbReference type="AlphaFoldDB" id="A0A1F4SWB4"/>
<dbReference type="STRING" id="1802579.A2310_04475"/>
<dbReference type="Proteomes" id="UP000178417">
    <property type="component" value="Unassembled WGS sequence"/>
</dbReference>
<sequence length="400" mass="44140">MTSQIYGGVRLLDTRFSTPVEKKESDPLEDMLAELEKALPKEGDQLPTANGKNPEKINGNALAQAETTLEKAIEFYNKKYSLLPEISRDPSLLAMLATYQKRLGIQYDLRGRTKEAIACYKQAYELGNYSAPAIAGRIQRLRMAQADERYNEIEREHNVLLAERLSKQKNEPESGLTEEAIARLGDTVARSRIRMLGSLPPTQASAATTASLKIPEAVAKREPKTPPPPPLTMVPGPEISAERVSKVPREPRRTDESQALPTFESGRRPSVLPNIATVANAGTITIDISANNVLTDAANKLNLQIKTRLLPNIRDVSLIPITLTCVVELKDGNYYLRTKSIKPGSDMDSFSQTIIKANSRNVYSALLGNQEKADEIIQAIADNATIDINNGTQLIEFIYK</sequence>